<evidence type="ECO:0000313" key="12">
    <source>
        <dbReference type="EMBL" id="SHH29693.1"/>
    </source>
</evidence>
<dbReference type="SMART" id="SM00852">
    <property type="entry name" value="MoCF_biosynth"/>
    <property type="match status" value="1"/>
</dbReference>
<dbReference type="InterPro" id="IPR001453">
    <property type="entry name" value="MoaB/Mog_dom"/>
</dbReference>
<dbReference type="Pfam" id="PF03454">
    <property type="entry name" value="MoeA_C"/>
    <property type="match status" value="1"/>
</dbReference>
<dbReference type="Gene3D" id="3.40.980.10">
    <property type="entry name" value="MoaB/Mog-like domain"/>
    <property type="match status" value="1"/>
</dbReference>
<evidence type="ECO:0000256" key="6">
    <source>
        <dbReference type="ARBA" id="ARBA00021108"/>
    </source>
</evidence>
<dbReference type="GO" id="GO:0006777">
    <property type="term" value="P:Mo-molybdopterin cofactor biosynthetic process"/>
    <property type="evidence" value="ECO:0007669"/>
    <property type="project" value="UniProtKB-UniRule"/>
</dbReference>
<keyword evidence="8 10" id="KW-0501">Molybdenum cofactor biosynthesis</keyword>
<protein>
    <recommendedName>
        <fullName evidence="6 10">Molybdopterin molybdenumtransferase</fullName>
        <ecNumber evidence="5 10">2.10.1.1</ecNumber>
    </recommendedName>
</protein>
<dbReference type="NCBIfam" id="TIGR00177">
    <property type="entry name" value="molyb_syn"/>
    <property type="match status" value="1"/>
</dbReference>
<sequence length="638" mass="70510">MARKVYIDNIPLDEALEKFMQELEKCSYFKIEEEEIDTIEAQGRILSQAVFARLSAPHYPAAAMDGIAVKAVSTFGATENNPVMLQPGKDYIEVDTGDYVPRNFDAVIMIEEVNFIDGQAQIIKPAVPWQHIRSIGEDITAGDMICPAFTEIGPEEIGSLLTAAVNKVKVVKRPLVAIIPTGTELVNYGGYNMAPGEIIESNSQVLGNLCKKWGADYIRRPIVPDDKDQLLQAIENIKDQADMIVICSGSSAGKEDYTAEVVNKAGKLLVHGIAIRPGKPAILGIIDNKPVIGVPGYPVSAHLIFNIFAKPVIYKKQRRTPPPENIVTCKISRKLSSPMGVDEFIHVNVARIKENYIAYPLSKGAGVTTTLVKSDGILHIPRGSEGLEAGSPCNIILKTPLSRIDKTLISIGSHDIALDILRDELNKKYNLRLISNHTGSMGGIMSLMRGETHFSGIHLLDPQTGEYNKSYLKKYLPRQKWILIHLAKRIQGLIVKKGNPLNIKKLADLTNPEIRFVNRQKGSGTRILLDYLLQKENIHPDMINGYNHEEYTHLSVAAAIKGDACDAGLGIYASAKIMGLDFIPIAEENYDLCILTDIVDEKYLHFILSIIKDEEFVQKLTFIGGYDLTESGKMIDQN</sequence>
<dbReference type="Pfam" id="PF03453">
    <property type="entry name" value="MoeA_N"/>
    <property type="match status" value="1"/>
</dbReference>
<dbReference type="InterPro" id="IPR005111">
    <property type="entry name" value="MoeA_C_domain_IV"/>
</dbReference>
<evidence type="ECO:0000256" key="1">
    <source>
        <dbReference type="ARBA" id="ARBA00002901"/>
    </source>
</evidence>
<keyword evidence="10" id="KW-0479">Metal-binding</keyword>
<dbReference type="SUPFAM" id="SSF53218">
    <property type="entry name" value="Molybdenum cofactor biosynthesis proteins"/>
    <property type="match status" value="1"/>
</dbReference>
<evidence type="ECO:0000313" key="13">
    <source>
        <dbReference type="Proteomes" id="UP000242329"/>
    </source>
</evidence>
<dbReference type="GO" id="GO:0046872">
    <property type="term" value="F:metal ion binding"/>
    <property type="evidence" value="ECO:0007669"/>
    <property type="project" value="UniProtKB-UniRule"/>
</dbReference>
<dbReference type="GO" id="GO:0061599">
    <property type="term" value="F:molybdopterin molybdotransferase activity"/>
    <property type="evidence" value="ECO:0007669"/>
    <property type="project" value="UniProtKB-UniRule"/>
</dbReference>
<dbReference type="InterPro" id="IPR036425">
    <property type="entry name" value="MoaB/Mog-like_dom_sf"/>
</dbReference>
<evidence type="ECO:0000256" key="4">
    <source>
        <dbReference type="ARBA" id="ARBA00010763"/>
    </source>
</evidence>
<dbReference type="InterPro" id="IPR008284">
    <property type="entry name" value="MoCF_biosynth_CS"/>
</dbReference>
<keyword evidence="13" id="KW-1185">Reference proteome</keyword>
<evidence type="ECO:0000256" key="5">
    <source>
        <dbReference type="ARBA" id="ARBA00013269"/>
    </source>
</evidence>
<evidence type="ECO:0000256" key="10">
    <source>
        <dbReference type="RuleBase" id="RU365090"/>
    </source>
</evidence>
<dbReference type="Gene3D" id="3.40.190.10">
    <property type="entry name" value="Periplasmic binding protein-like II"/>
    <property type="match status" value="1"/>
</dbReference>
<dbReference type="Gene3D" id="3.90.105.10">
    <property type="entry name" value="Molybdopterin biosynthesis moea protein, domain 2"/>
    <property type="match status" value="1"/>
</dbReference>
<dbReference type="OrthoDB" id="9804758at2"/>
<dbReference type="Pfam" id="PF00994">
    <property type="entry name" value="MoCF_biosynth"/>
    <property type="match status" value="1"/>
</dbReference>
<comment type="cofactor">
    <cofactor evidence="10">
        <name>Mg(2+)</name>
        <dbReference type="ChEBI" id="CHEBI:18420"/>
    </cofactor>
</comment>
<evidence type="ECO:0000256" key="9">
    <source>
        <dbReference type="ARBA" id="ARBA00047317"/>
    </source>
</evidence>
<proteinExistence type="inferred from homology"/>
<comment type="catalytic activity">
    <reaction evidence="9">
        <text>adenylyl-molybdopterin + molybdate = Mo-molybdopterin + AMP + H(+)</text>
        <dbReference type="Rhea" id="RHEA:35047"/>
        <dbReference type="ChEBI" id="CHEBI:15378"/>
        <dbReference type="ChEBI" id="CHEBI:36264"/>
        <dbReference type="ChEBI" id="CHEBI:62727"/>
        <dbReference type="ChEBI" id="CHEBI:71302"/>
        <dbReference type="ChEBI" id="CHEBI:456215"/>
        <dbReference type="EC" id="2.10.1.1"/>
    </reaction>
</comment>
<comment type="similarity">
    <text evidence="4 10">Belongs to the MoeA family.</text>
</comment>
<accession>A0A1M5RV36</accession>
<dbReference type="PROSITE" id="PS01079">
    <property type="entry name" value="MOCF_BIOSYNTHESIS_2"/>
    <property type="match status" value="1"/>
</dbReference>
<dbReference type="InterPro" id="IPR036135">
    <property type="entry name" value="MoeA_linker/N_sf"/>
</dbReference>
<comment type="pathway">
    <text evidence="3 10">Cofactor biosynthesis; molybdopterin biosynthesis.</text>
</comment>
<organism evidence="12 13">
    <name type="scientific">Thermosyntropha lipolytica DSM 11003</name>
    <dbReference type="NCBI Taxonomy" id="1123382"/>
    <lineage>
        <taxon>Bacteria</taxon>
        <taxon>Bacillati</taxon>
        <taxon>Bacillota</taxon>
        <taxon>Clostridia</taxon>
        <taxon>Eubacteriales</taxon>
        <taxon>Syntrophomonadaceae</taxon>
        <taxon>Thermosyntropha</taxon>
    </lineage>
</organism>
<dbReference type="RefSeq" id="WP_073093484.1">
    <property type="nucleotide sequence ID" value="NZ_FQWY01000058.1"/>
</dbReference>
<dbReference type="InterPro" id="IPR038987">
    <property type="entry name" value="MoeA-like"/>
</dbReference>
<dbReference type="Gene3D" id="2.170.190.11">
    <property type="entry name" value="Molybdopterin biosynthesis moea protein, domain 3"/>
    <property type="match status" value="1"/>
</dbReference>
<reference evidence="13" key="1">
    <citation type="submission" date="2016-11" db="EMBL/GenBank/DDBJ databases">
        <authorList>
            <person name="Varghese N."/>
            <person name="Submissions S."/>
        </authorList>
    </citation>
    <scope>NUCLEOTIDE SEQUENCE [LARGE SCALE GENOMIC DNA]</scope>
    <source>
        <strain evidence="13">DSM 11003</strain>
    </source>
</reference>
<gene>
    <name evidence="12" type="ORF">SAMN02745221_02106</name>
</gene>
<feature type="domain" description="MoaB/Mog" evidence="11">
    <location>
        <begin position="177"/>
        <end position="315"/>
    </location>
</feature>
<dbReference type="InterPro" id="IPR036688">
    <property type="entry name" value="MoeA_C_domain_IV_sf"/>
</dbReference>
<evidence type="ECO:0000256" key="7">
    <source>
        <dbReference type="ARBA" id="ARBA00022505"/>
    </source>
</evidence>
<dbReference type="NCBIfam" id="NF011068">
    <property type="entry name" value="PRK14498.1"/>
    <property type="match status" value="1"/>
</dbReference>
<dbReference type="Pfam" id="PF12727">
    <property type="entry name" value="PBP_like"/>
    <property type="match status" value="1"/>
</dbReference>
<dbReference type="STRING" id="1123382.SAMN02745221_02106"/>
<dbReference type="EC" id="2.10.1.1" evidence="5 10"/>
<dbReference type="PANTHER" id="PTHR10192">
    <property type="entry name" value="MOLYBDOPTERIN BIOSYNTHESIS PROTEIN"/>
    <property type="match status" value="1"/>
</dbReference>
<dbReference type="PANTHER" id="PTHR10192:SF16">
    <property type="entry name" value="MOLYBDOPTERIN MOLYBDENUMTRANSFERASE"/>
    <property type="match status" value="1"/>
</dbReference>
<dbReference type="UniPathway" id="UPA00344"/>
<evidence type="ECO:0000259" key="11">
    <source>
        <dbReference type="SMART" id="SM00852"/>
    </source>
</evidence>
<dbReference type="SUPFAM" id="SSF63882">
    <property type="entry name" value="MoeA N-terminal region -like"/>
    <property type="match status" value="1"/>
</dbReference>
<keyword evidence="10" id="KW-0808">Transferase</keyword>
<keyword evidence="10" id="KW-0460">Magnesium</keyword>
<evidence type="ECO:0000256" key="2">
    <source>
        <dbReference type="ARBA" id="ARBA00003487"/>
    </source>
</evidence>
<dbReference type="Gene3D" id="2.40.340.10">
    <property type="entry name" value="MoeA, C-terminal, domain IV"/>
    <property type="match status" value="1"/>
</dbReference>
<comment type="function">
    <text evidence="1 10">Catalyzes the insertion of molybdate into adenylated molybdopterin with the concomitant release of AMP.</text>
</comment>
<dbReference type="GO" id="GO:0005829">
    <property type="term" value="C:cytosol"/>
    <property type="evidence" value="ECO:0007669"/>
    <property type="project" value="TreeGrafter"/>
</dbReference>
<comment type="function">
    <text evidence="2">May be involved in the biosynthesis of molybdopterin.</text>
</comment>
<name>A0A1M5RV36_9FIRM</name>
<dbReference type="EMBL" id="FQWY01000058">
    <property type="protein sequence ID" value="SHH29693.1"/>
    <property type="molecule type" value="Genomic_DNA"/>
</dbReference>
<evidence type="ECO:0000256" key="3">
    <source>
        <dbReference type="ARBA" id="ARBA00005046"/>
    </source>
</evidence>
<dbReference type="AlphaFoldDB" id="A0A1M5RV36"/>
<dbReference type="InterPro" id="IPR024370">
    <property type="entry name" value="PBP_domain"/>
</dbReference>
<dbReference type="SUPFAM" id="SSF63867">
    <property type="entry name" value="MoeA C-terminal domain-like"/>
    <property type="match status" value="1"/>
</dbReference>
<evidence type="ECO:0000256" key="8">
    <source>
        <dbReference type="ARBA" id="ARBA00023150"/>
    </source>
</evidence>
<dbReference type="SUPFAM" id="SSF53850">
    <property type="entry name" value="Periplasmic binding protein-like II"/>
    <property type="match status" value="1"/>
</dbReference>
<dbReference type="CDD" id="cd00887">
    <property type="entry name" value="MoeA"/>
    <property type="match status" value="1"/>
</dbReference>
<dbReference type="Proteomes" id="UP000242329">
    <property type="component" value="Unassembled WGS sequence"/>
</dbReference>
<dbReference type="InterPro" id="IPR005110">
    <property type="entry name" value="MoeA_linker/N"/>
</dbReference>
<keyword evidence="7 10" id="KW-0500">Molybdenum</keyword>